<keyword evidence="3" id="KW-1185">Reference proteome</keyword>
<reference evidence="2 3" key="1">
    <citation type="submission" date="2018-05" db="EMBL/GenBank/DDBJ databases">
        <title>Genomic Encyclopedia of Type Strains, Phase IV (KMG-IV): sequencing the most valuable type-strain genomes for metagenomic binning, comparative biology and taxonomic classification.</title>
        <authorList>
            <person name="Goeker M."/>
        </authorList>
    </citation>
    <scope>NUCLEOTIDE SEQUENCE [LARGE SCALE GENOMIC DNA]</scope>
    <source>
        <strain evidence="2 3">DSM 18773</strain>
    </source>
</reference>
<dbReference type="Proteomes" id="UP000245634">
    <property type="component" value="Unassembled WGS sequence"/>
</dbReference>
<dbReference type="OrthoDB" id="2989999at2"/>
<protein>
    <submittedName>
        <fullName evidence="2">Uncharacterized protein</fullName>
    </submittedName>
</protein>
<organism evidence="2 3">
    <name type="scientific">Tumebacillus permanentifrigoris</name>
    <dbReference type="NCBI Taxonomy" id="378543"/>
    <lineage>
        <taxon>Bacteria</taxon>
        <taxon>Bacillati</taxon>
        <taxon>Bacillota</taxon>
        <taxon>Bacilli</taxon>
        <taxon>Bacillales</taxon>
        <taxon>Alicyclobacillaceae</taxon>
        <taxon>Tumebacillus</taxon>
    </lineage>
</organism>
<accession>A0A316D7V6</accession>
<sequence length="122" mass="14590">MSTAFEFVYNERLGIEIPVQHREWHEYSRAEQEAMIERWEMLRSRIPDRVKQLEEVIEDRQLKIAVEDDWDRVVALYEDVFAMASVINDLNNWMRVETYTSSEDEAEDGHGIAEEHTSREKD</sequence>
<evidence type="ECO:0000313" key="2">
    <source>
        <dbReference type="EMBL" id="PWK11217.1"/>
    </source>
</evidence>
<feature type="compositionally biased region" description="Basic and acidic residues" evidence="1">
    <location>
        <begin position="108"/>
        <end position="122"/>
    </location>
</feature>
<feature type="region of interest" description="Disordered" evidence="1">
    <location>
        <begin position="100"/>
        <end position="122"/>
    </location>
</feature>
<comment type="caution">
    <text evidence="2">The sequence shown here is derived from an EMBL/GenBank/DDBJ whole genome shotgun (WGS) entry which is preliminary data.</text>
</comment>
<dbReference type="AlphaFoldDB" id="A0A316D7V6"/>
<dbReference type="EMBL" id="QGGL01000011">
    <property type="protein sequence ID" value="PWK11217.1"/>
    <property type="molecule type" value="Genomic_DNA"/>
</dbReference>
<dbReference type="RefSeq" id="WP_109689783.1">
    <property type="nucleotide sequence ID" value="NZ_QGGL01000011.1"/>
</dbReference>
<name>A0A316D7V6_9BACL</name>
<evidence type="ECO:0000256" key="1">
    <source>
        <dbReference type="SAM" id="MobiDB-lite"/>
    </source>
</evidence>
<proteinExistence type="predicted"/>
<gene>
    <name evidence="2" type="ORF">C7459_11110</name>
</gene>
<evidence type="ECO:0000313" key="3">
    <source>
        <dbReference type="Proteomes" id="UP000245634"/>
    </source>
</evidence>